<dbReference type="GO" id="GO:0005634">
    <property type="term" value="C:nucleus"/>
    <property type="evidence" value="ECO:0007669"/>
    <property type="project" value="UniProtKB-SubCell"/>
</dbReference>
<evidence type="ECO:0000313" key="4">
    <source>
        <dbReference type="Proteomes" id="UP000887574"/>
    </source>
</evidence>
<dbReference type="SUPFAM" id="SSF48371">
    <property type="entry name" value="ARM repeat"/>
    <property type="match status" value="1"/>
</dbReference>
<comment type="subcellular location">
    <subcellularLocation>
        <location evidence="1">Nucleus</location>
    </subcellularLocation>
</comment>
<protein>
    <submittedName>
        <fullName evidence="5">Uncharacterized protein</fullName>
    </submittedName>
</protein>
<feature type="region of interest" description="Disordered" evidence="3">
    <location>
        <begin position="263"/>
        <end position="286"/>
    </location>
</feature>
<accession>A0A915E2L8</accession>
<reference evidence="5" key="1">
    <citation type="submission" date="2022-11" db="UniProtKB">
        <authorList>
            <consortium name="WormBaseParasite"/>
        </authorList>
    </citation>
    <scope>IDENTIFICATION</scope>
</reference>
<organism evidence="4 5">
    <name type="scientific">Ditylenchus dipsaci</name>
    <dbReference type="NCBI Taxonomy" id="166011"/>
    <lineage>
        <taxon>Eukaryota</taxon>
        <taxon>Metazoa</taxon>
        <taxon>Ecdysozoa</taxon>
        <taxon>Nematoda</taxon>
        <taxon>Chromadorea</taxon>
        <taxon>Rhabditida</taxon>
        <taxon>Tylenchina</taxon>
        <taxon>Tylenchomorpha</taxon>
        <taxon>Sphaerularioidea</taxon>
        <taxon>Anguinidae</taxon>
        <taxon>Anguininae</taxon>
        <taxon>Ditylenchus</taxon>
    </lineage>
</organism>
<dbReference type="AlphaFoldDB" id="A0A915E2L8"/>
<proteinExistence type="predicted"/>
<dbReference type="PANTHER" id="PTHR13129">
    <property type="entry name" value="VPRBP PROTEIN-RELATED"/>
    <property type="match status" value="1"/>
</dbReference>
<evidence type="ECO:0000256" key="3">
    <source>
        <dbReference type="SAM" id="MobiDB-lite"/>
    </source>
</evidence>
<dbReference type="Proteomes" id="UP000887574">
    <property type="component" value="Unplaced"/>
</dbReference>
<dbReference type="WBParaSite" id="jg25815">
    <property type="protein sequence ID" value="jg25815"/>
    <property type="gene ID" value="jg25815"/>
</dbReference>
<evidence type="ECO:0000256" key="1">
    <source>
        <dbReference type="ARBA" id="ARBA00004123"/>
    </source>
</evidence>
<evidence type="ECO:0000313" key="5">
    <source>
        <dbReference type="WBParaSite" id="jg25815"/>
    </source>
</evidence>
<dbReference type="InterPro" id="IPR033270">
    <property type="entry name" value="VPRBP/DCAF1"/>
</dbReference>
<feature type="region of interest" description="Disordered" evidence="3">
    <location>
        <begin position="307"/>
        <end position="335"/>
    </location>
</feature>
<evidence type="ECO:0000256" key="2">
    <source>
        <dbReference type="ARBA" id="ARBA00023242"/>
    </source>
</evidence>
<dbReference type="GO" id="GO:0016567">
    <property type="term" value="P:protein ubiquitination"/>
    <property type="evidence" value="ECO:0007669"/>
    <property type="project" value="InterPro"/>
</dbReference>
<dbReference type="InterPro" id="IPR016024">
    <property type="entry name" value="ARM-type_fold"/>
</dbReference>
<sequence length="845" mass="96062">MAELSTADEEVQDELTVLLEVWEAEQNNDSFDPEPTLTKLCEIFEAANNEYLMNNPDPMDDNHPIKVMPHCNFGHLLTIIFHNENFLSKLKFAGCPTSARYHTWNSLDILSDEDSTITKQLFKWAESAESRELRAYSFGLLAVAMDTEKVIDHKINNQTLIPIALHRLRTLYDEMTKEYVKRDAQHKLDQKSPLGPTNFVSAFKADKLKQQTNKEVKAINGVIASKNAVEKDRMKSVLDNINNEKLRLRMTIGFNDQNPWDSKDFDSSSCTTTDQKTDGFGRKRRRSDPWVANKEVKRLKLNNCPVDLDLSGQEDQKEKLSSAKPPSPTKDISSPNKIYKEVSTCKPDYLAELNTNDKAVGCSFSNSSWKSTMHPIVVGSTYRLYPLSIEMEQRLILQYLTTICEYQDSLSLVLENRGMDVIQNYLAVNGCRDVRLLFDALRYTSSLLNHRKFAWEFIAARGVEKLLQVNRFSMASTAVATCLTYLAYNADIMEKVCQLSDTILNQMVDYALWLLDHSHEHGRELAAHFFASSLQFRTILDRFDEHDGLRRLYNYIAALAILHKTNEEIENDPTYLSSHIYLKIEHMKRSQSTRHVTGSGNCLELSLLESQCLLLPHHHNWRPIDEMRNLGVFRLMLVLLSKRRKTESVKLVLEVLHLATVSPKIQLDMCETMVIKNAPTQGIGSILEFAEGLWQDDLPPLIQKLALEVLINCTCGPVDRNGGRGLFYKITSIKPNLLPPSVLAQLNANSKSMGQSTSSAFGHIANYWNCAQQNNVIMVLTSLLHTKEPPTDADMLREVACRALNGIVRHDPVRQILGKLSLIAANELNALMQEPVLLEKRQETF</sequence>
<name>A0A915E2L8_9BILA</name>
<keyword evidence="2" id="KW-0539">Nucleus</keyword>
<dbReference type="GO" id="GO:0080008">
    <property type="term" value="C:Cul4-RING E3 ubiquitin ligase complex"/>
    <property type="evidence" value="ECO:0007669"/>
    <property type="project" value="TreeGrafter"/>
</dbReference>
<keyword evidence="4" id="KW-1185">Reference proteome</keyword>
<dbReference type="PANTHER" id="PTHR13129:SF4">
    <property type="entry name" value="DDB1- AND CUL4-ASSOCIATED FACTOR 1"/>
    <property type="match status" value="1"/>
</dbReference>